<dbReference type="InterPro" id="IPR000209">
    <property type="entry name" value="Peptidase_S8/S53_dom"/>
</dbReference>
<feature type="signal peptide" evidence="12">
    <location>
        <begin position="1"/>
        <end position="32"/>
    </location>
</feature>
<dbReference type="PROSITE" id="PS51892">
    <property type="entry name" value="SUBTILASE"/>
    <property type="match status" value="1"/>
</dbReference>
<dbReference type="PANTHER" id="PTHR42884">
    <property type="entry name" value="PROPROTEIN CONVERTASE SUBTILISIN/KEXIN-RELATED"/>
    <property type="match status" value="1"/>
</dbReference>
<evidence type="ECO:0000256" key="7">
    <source>
        <dbReference type="ARBA" id="ARBA00023145"/>
    </source>
</evidence>
<keyword evidence="9" id="KW-0325">Glycoprotein</keyword>
<dbReference type="Pfam" id="PF00082">
    <property type="entry name" value="Peptidase_S8"/>
    <property type="match status" value="1"/>
</dbReference>
<evidence type="ECO:0000256" key="12">
    <source>
        <dbReference type="SAM" id="SignalP"/>
    </source>
</evidence>
<organism evidence="14 15">
    <name type="scientific">Daphnia galeata</name>
    <dbReference type="NCBI Taxonomy" id="27404"/>
    <lineage>
        <taxon>Eukaryota</taxon>
        <taxon>Metazoa</taxon>
        <taxon>Ecdysozoa</taxon>
        <taxon>Arthropoda</taxon>
        <taxon>Crustacea</taxon>
        <taxon>Branchiopoda</taxon>
        <taxon>Diplostraca</taxon>
        <taxon>Cladocera</taxon>
        <taxon>Anomopoda</taxon>
        <taxon>Daphniidae</taxon>
        <taxon>Daphnia</taxon>
    </lineage>
</organism>
<evidence type="ECO:0000313" key="15">
    <source>
        <dbReference type="Proteomes" id="UP000789390"/>
    </source>
</evidence>
<dbReference type="OrthoDB" id="300641at2759"/>
<dbReference type="EMBL" id="CAKKLH010000281">
    <property type="protein sequence ID" value="CAH0108036.1"/>
    <property type="molecule type" value="Genomic_DNA"/>
</dbReference>
<evidence type="ECO:0000256" key="10">
    <source>
        <dbReference type="PROSITE-ProRule" id="PRU01240"/>
    </source>
</evidence>
<protein>
    <recommendedName>
        <fullName evidence="13">Peptidase S8/S53 domain-containing protein</fullName>
    </recommendedName>
</protein>
<evidence type="ECO:0000256" key="11">
    <source>
        <dbReference type="SAM" id="MobiDB-lite"/>
    </source>
</evidence>
<dbReference type="SUPFAM" id="SSF54897">
    <property type="entry name" value="Protease propeptides/inhibitors"/>
    <property type="match status" value="1"/>
</dbReference>
<keyword evidence="3" id="KW-0165">Cleavage on pair of basic residues</keyword>
<dbReference type="InterPro" id="IPR023828">
    <property type="entry name" value="Peptidase_S8_Ser-AS"/>
</dbReference>
<comment type="caution">
    <text evidence="10">Lacks conserved residue(s) required for the propagation of feature annotation.</text>
</comment>
<evidence type="ECO:0000256" key="8">
    <source>
        <dbReference type="ARBA" id="ARBA00023157"/>
    </source>
</evidence>
<dbReference type="InterPro" id="IPR036852">
    <property type="entry name" value="Peptidase_S8/S53_dom_sf"/>
</dbReference>
<evidence type="ECO:0000256" key="5">
    <source>
        <dbReference type="ARBA" id="ARBA00022801"/>
    </source>
</evidence>
<keyword evidence="8" id="KW-1015">Disulfide bond</keyword>
<dbReference type="GO" id="GO:0016486">
    <property type="term" value="P:peptide hormone processing"/>
    <property type="evidence" value="ECO:0007669"/>
    <property type="project" value="TreeGrafter"/>
</dbReference>
<evidence type="ECO:0000256" key="3">
    <source>
        <dbReference type="ARBA" id="ARBA00022685"/>
    </source>
</evidence>
<dbReference type="Gene3D" id="3.30.70.850">
    <property type="entry name" value="Peptidase S8, pro-domain"/>
    <property type="match status" value="1"/>
</dbReference>
<keyword evidence="4 12" id="KW-0732">Signal</keyword>
<dbReference type="GO" id="GO:0004252">
    <property type="term" value="F:serine-type endopeptidase activity"/>
    <property type="evidence" value="ECO:0007669"/>
    <property type="project" value="InterPro"/>
</dbReference>
<dbReference type="CDD" id="cd04059">
    <property type="entry name" value="Peptidases_S8_Protein_convertases_Kexins_Furin-like"/>
    <property type="match status" value="1"/>
</dbReference>
<dbReference type="GO" id="GO:0043005">
    <property type="term" value="C:neuron projection"/>
    <property type="evidence" value="ECO:0007669"/>
    <property type="project" value="TreeGrafter"/>
</dbReference>
<comment type="similarity">
    <text evidence="1">Belongs to the peptidase S8 family. Furin subfamily.</text>
</comment>
<gene>
    <name evidence="14" type="ORF">DGAL_LOCUS11401</name>
</gene>
<keyword evidence="15" id="KW-1185">Reference proteome</keyword>
<feature type="chain" id="PRO_5035304287" description="Peptidase S8/S53 domain-containing protein" evidence="12">
    <location>
        <begin position="33"/>
        <end position="496"/>
    </location>
</feature>
<keyword evidence="6" id="KW-0720">Serine protease</keyword>
<evidence type="ECO:0000256" key="1">
    <source>
        <dbReference type="ARBA" id="ARBA00005325"/>
    </source>
</evidence>
<evidence type="ECO:0000256" key="9">
    <source>
        <dbReference type="ARBA" id="ARBA00023180"/>
    </source>
</evidence>
<feature type="domain" description="Peptidase S8/S53" evidence="13">
    <location>
        <begin position="229"/>
        <end position="456"/>
    </location>
</feature>
<keyword evidence="7" id="KW-0865">Zymogen</keyword>
<evidence type="ECO:0000256" key="2">
    <source>
        <dbReference type="ARBA" id="ARBA00022670"/>
    </source>
</evidence>
<feature type="compositionally biased region" description="Basic and acidic residues" evidence="11">
    <location>
        <begin position="146"/>
        <end position="166"/>
    </location>
</feature>
<dbReference type="Proteomes" id="UP000789390">
    <property type="component" value="Unassembled WGS sequence"/>
</dbReference>
<evidence type="ECO:0000259" key="13">
    <source>
        <dbReference type="Pfam" id="PF00082"/>
    </source>
</evidence>
<comment type="caution">
    <text evidence="14">The sequence shown here is derived from an EMBL/GenBank/DDBJ whole genome shotgun (WGS) entry which is preliminary data.</text>
</comment>
<sequence>MNFIQLNVVFVPNTMWQFILLLLFADNVSVHCHIYDEAGSVSLIDRIDRYHRSTDNEFNDDVNLFDDHGHTGHDDENLIGTSRYTNEWVVKITGGAGSAAKLAEEMGFEINGQLSADVRVMGAEQRFAKIPDYRLFQTAEESPTAEEDRPLVRVKRKSDEQDVDEPHIRQKRYDLETPSKSSHRFNGELWDHQCMILELKPIYPDWISTSCQFTIWVTPVVVSRLLCLTIAMEANNAKCGVGVAFNVSIGGVRMLDGPVSDRVEASSLIYALDLVDIYSASWSPSDDGKTVEGPGKLVRQALYRGVKEGRKGKGAIYIWASGNGGRVKDNCNCDGYVSSIYTLSIGSVSEQGDFPWYGEQCPSTMAVTYSSGAYTDQKIATVDLNDTCTMDHTGTSAAAPLASGIVALAFEANPNLTWRDVQHLVTWTSEYRPLKDNIDWQENSAGFRVNPRFGFGLMNAAKYVQTPINWTSVPEKSICLTPSFNDSLPVLFTNKE</sequence>
<evidence type="ECO:0000313" key="14">
    <source>
        <dbReference type="EMBL" id="CAH0108036.1"/>
    </source>
</evidence>
<keyword evidence="2" id="KW-0645">Protease</keyword>
<evidence type="ECO:0000256" key="4">
    <source>
        <dbReference type="ARBA" id="ARBA00022729"/>
    </source>
</evidence>
<dbReference type="SUPFAM" id="SSF52743">
    <property type="entry name" value="Subtilisin-like"/>
    <property type="match status" value="1"/>
</dbReference>
<accession>A0A8J2S258</accession>
<dbReference type="GO" id="GO:0005615">
    <property type="term" value="C:extracellular space"/>
    <property type="evidence" value="ECO:0007669"/>
    <property type="project" value="TreeGrafter"/>
</dbReference>
<dbReference type="PANTHER" id="PTHR42884:SF14">
    <property type="entry name" value="NEUROENDOCRINE CONVERTASE 1"/>
    <property type="match status" value="1"/>
</dbReference>
<dbReference type="GO" id="GO:0016020">
    <property type="term" value="C:membrane"/>
    <property type="evidence" value="ECO:0007669"/>
    <property type="project" value="TreeGrafter"/>
</dbReference>
<dbReference type="Gene3D" id="3.40.50.200">
    <property type="entry name" value="Peptidase S8/S53 domain"/>
    <property type="match status" value="1"/>
</dbReference>
<dbReference type="AlphaFoldDB" id="A0A8J2S258"/>
<feature type="region of interest" description="Disordered" evidence="11">
    <location>
        <begin position="139"/>
        <end position="166"/>
    </location>
</feature>
<dbReference type="InterPro" id="IPR034182">
    <property type="entry name" value="Kexin/furin"/>
</dbReference>
<dbReference type="PROSITE" id="PS00138">
    <property type="entry name" value="SUBTILASE_SER"/>
    <property type="match status" value="1"/>
</dbReference>
<dbReference type="InterPro" id="IPR038466">
    <property type="entry name" value="S8_pro-domain_sf"/>
</dbReference>
<evidence type="ECO:0000256" key="6">
    <source>
        <dbReference type="ARBA" id="ARBA00022825"/>
    </source>
</evidence>
<reference evidence="14" key="1">
    <citation type="submission" date="2021-11" db="EMBL/GenBank/DDBJ databases">
        <authorList>
            <person name="Schell T."/>
        </authorList>
    </citation>
    <scope>NUCLEOTIDE SEQUENCE</scope>
    <source>
        <strain evidence="14">M5</strain>
    </source>
</reference>
<proteinExistence type="inferred from homology"/>
<keyword evidence="5" id="KW-0378">Hydrolase</keyword>
<dbReference type="FunFam" id="3.40.50.200:FF:000021">
    <property type="entry name" value="Proprotein convertase subtilisin/kexin type 5a"/>
    <property type="match status" value="1"/>
</dbReference>
<name>A0A8J2S258_9CRUS</name>